<dbReference type="Gene3D" id="2.90.10.30">
    <property type="match status" value="1"/>
</dbReference>
<dbReference type="EMBL" id="GL377619">
    <property type="protein sequence ID" value="EFJ16285.1"/>
    <property type="molecule type" value="Genomic_DNA"/>
</dbReference>
<dbReference type="Gramene" id="EFJ16285">
    <property type="protein sequence ID" value="EFJ16285"/>
    <property type="gene ID" value="SELMODRAFT_421973"/>
</dbReference>
<organism evidence="3">
    <name type="scientific">Selaginella moellendorffii</name>
    <name type="common">Spikemoss</name>
    <dbReference type="NCBI Taxonomy" id="88036"/>
    <lineage>
        <taxon>Eukaryota</taxon>
        <taxon>Viridiplantae</taxon>
        <taxon>Streptophyta</taxon>
        <taxon>Embryophyta</taxon>
        <taxon>Tracheophyta</taxon>
        <taxon>Lycopodiopsida</taxon>
        <taxon>Selaginellales</taxon>
        <taxon>Selaginellaceae</taxon>
        <taxon>Selaginella</taxon>
    </lineage>
</organism>
<evidence type="ECO:0000313" key="2">
    <source>
        <dbReference type="EMBL" id="EFJ16285.1"/>
    </source>
</evidence>
<reference evidence="2 3" key="1">
    <citation type="journal article" date="2011" name="Science">
        <title>The Selaginella genome identifies genetic changes associated with the evolution of vascular plants.</title>
        <authorList>
            <person name="Banks J.A."/>
            <person name="Nishiyama T."/>
            <person name="Hasebe M."/>
            <person name="Bowman J.L."/>
            <person name="Gribskov M."/>
            <person name="dePamphilis C."/>
            <person name="Albert V.A."/>
            <person name="Aono N."/>
            <person name="Aoyama T."/>
            <person name="Ambrose B.A."/>
            <person name="Ashton N.W."/>
            <person name="Axtell M.J."/>
            <person name="Barker E."/>
            <person name="Barker M.S."/>
            <person name="Bennetzen J.L."/>
            <person name="Bonawitz N.D."/>
            <person name="Chapple C."/>
            <person name="Cheng C."/>
            <person name="Correa L.G."/>
            <person name="Dacre M."/>
            <person name="DeBarry J."/>
            <person name="Dreyer I."/>
            <person name="Elias M."/>
            <person name="Engstrom E.M."/>
            <person name="Estelle M."/>
            <person name="Feng L."/>
            <person name="Finet C."/>
            <person name="Floyd S.K."/>
            <person name="Frommer W.B."/>
            <person name="Fujita T."/>
            <person name="Gramzow L."/>
            <person name="Gutensohn M."/>
            <person name="Harholt J."/>
            <person name="Hattori M."/>
            <person name="Heyl A."/>
            <person name="Hirai T."/>
            <person name="Hiwatashi Y."/>
            <person name="Ishikawa M."/>
            <person name="Iwata M."/>
            <person name="Karol K.G."/>
            <person name="Koehler B."/>
            <person name="Kolukisaoglu U."/>
            <person name="Kubo M."/>
            <person name="Kurata T."/>
            <person name="Lalonde S."/>
            <person name="Li K."/>
            <person name="Li Y."/>
            <person name="Litt A."/>
            <person name="Lyons E."/>
            <person name="Manning G."/>
            <person name="Maruyama T."/>
            <person name="Michael T.P."/>
            <person name="Mikami K."/>
            <person name="Miyazaki S."/>
            <person name="Morinaga S."/>
            <person name="Murata T."/>
            <person name="Mueller-Roeber B."/>
            <person name="Nelson D.R."/>
            <person name="Obara M."/>
            <person name="Oguri Y."/>
            <person name="Olmstead R.G."/>
            <person name="Onodera N."/>
            <person name="Petersen B.L."/>
            <person name="Pils B."/>
            <person name="Prigge M."/>
            <person name="Rensing S.A."/>
            <person name="Riano-Pachon D.M."/>
            <person name="Roberts A.W."/>
            <person name="Sato Y."/>
            <person name="Scheller H.V."/>
            <person name="Schulz B."/>
            <person name="Schulz C."/>
            <person name="Shakirov E.V."/>
            <person name="Shibagaki N."/>
            <person name="Shinohara N."/>
            <person name="Shippen D.E."/>
            <person name="Soerensen I."/>
            <person name="Sotooka R."/>
            <person name="Sugimoto N."/>
            <person name="Sugita M."/>
            <person name="Sumikawa N."/>
            <person name="Tanurdzic M."/>
            <person name="Theissen G."/>
            <person name="Ulvskov P."/>
            <person name="Wakazuki S."/>
            <person name="Weng J.K."/>
            <person name="Willats W.W."/>
            <person name="Wipf D."/>
            <person name="Wolf P.G."/>
            <person name="Yang L."/>
            <person name="Zimmer A.D."/>
            <person name="Zhu Q."/>
            <person name="Mitros T."/>
            <person name="Hellsten U."/>
            <person name="Loque D."/>
            <person name="Otillar R."/>
            <person name="Salamov A."/>
            <person name="Schmutz J."/>
            <person name="Shapiro H."/>
            <person name="Lindquist E."/>
            <person name="Lucas S."/>
            <person name="Rokhsar D."/>
            <person name="Grigoriev I.V."/>
        </authorList>
    </citation>
    <scope>NUCLEOTIDE SEQUENCE [LARGE SCALE GENOMIC DNA]</scope>
</reference>
<dbReference type="Proteomes" id="UP000001514">
    <property type="component" value="Unassembled WGS sequence"/>
</dbReference>
<keyword evidence="3" id="KW-1185">Reference proteome</keyword>
<evidence type="ECO:0000256" key="1">
    <source>
        <dbReference type="SAM" id="MobiDB-lite"/>
    </source>
</evidence>
<protein>
    <recommendedName>
        <fullName evidence="4">Bulb-type lectin domain-containing protein</fullName>
    </recommendedName>
</protein>
<sequence length="458" mass="50965">MPDRNAILTNKGNSQHQPWIWAPQNLAANFSPKVNRVLVLAVNLEISRVHGVDPVCLARQHGYRFKAGQTRSISREAYNLIQTLPQKKSSYTSGRSFTSWHRVPGSRTCGRTSASIMCHARARHSQSSTSSRFAWAQRPALDTANNPVRLLGDPDPDWGNCWPFRSSIIGGADEAVGSIIGRSATLVSPSGRYKARMQRDCNFVLYDTYRDTNKVVWASDTFGKGTGCYLIDANLVLLDTKGHSNLKQLEEMTVDFVHQSAVSEKLVIAIDVVNKVLEETTLDVPAKPVPVTLEGPPPPARAQRHPPEPPIRPMQIEREKCVEEPAIPVTKAEDKFVAPVASVAKQHCESPAKIAKEQLVSVMKELKSWLLLEFKTARGLTLDHQALGFAKLLDLMTKVWMCSRHHIPGLVSAGYIPLGRLQVKTKEKEKDKDKARDKRYHASVERLAVVVHQQEGCL</sequence>
<dbReference type="SUPFAM" id="SSF51110">
    <property type="entry name" value="alpha-D-mannose-specific plant lectins"/>
    <property type="match status" value="1"/>
</dbReference>
<dbReference type="HOGENOM" id="CLU_597727_0_0_1"/>
<proteinExistence type="predicted"/>
<dbReference type="AlphaFoldDB" id="D8SGY5"/>
<dbReference type="InParanoid" id="D8SGY5"/>
<accession>D8SGY5</accession>
<dbReference type="KEGG" id="smo:SELMODRAFT_421973"/>
<gene>
    <name evidence="2" type="ORF">SELMODRAFT_421973</name>
</gene>
<evidence type="ECO:0008006" key="4">
    <source>
        <dbReference type="Google" id="ProtNLM"/>
    </source>
</evidence>
<name>D8SGY5_SELML</name>
<feature type="region of interest" description="Disordered" evidence="1">
    <location>
        <begin position="288"/>
        <end position="310"/>
    </location>
</feature>
<evidence type="ECO:0000313" key="3">
    <source>
        <dbReference type="Proteomes" id="UP000001514"/>
    </source>
</evidence>
<dbReference type="InterPro" id="IPR036426">
    <property type="entry name" value="Bulb-type_lectin_dom_sf"/>
</dbReference>